<dbReference type="InterPro" id="IPR036866">
    <property type="entry name" value="RibonucZ/Hydroxyglut_hydro"/>
</dbReference>
<evidence type="ECO:0000259" key="7">
    <source>
        <dbReference type="SMART" id="SM00849"/>
    </source>
</evidence>
<comment type="subcellular location">
    <subcellularLocation>
        <location evidence="1">Cell membrane</location>
        <topology evidence="1">Multi-pass membrane protein</topology>
    </subcellularLocation>
</comment>
<keyword evidence="2" id="KW-1003">Cell membrane</keyword>
<dbReference type="AlphaFoldDB" id="E1YJ06"/>
<feature type="transmembrane region" description="Helical" evidence="6">
    <location>
        <begin position="399"/>
        <end position="421"/>
    </location>
</feature>
<dbReference type="InterPro" id="IPR004797">
    <property type="entry name" value="Competence_ComEC/Rec2"/>
</dbReference>
<feature type="transmembrane region" description="Helical" evidence="6">
    <location>
        <begin position="292"/>
        <end position="308"/>
    </location>
</feature>
<dbReference type="SUPFAM" id="SSF56281">
    <property type="entry name" value="Metallo-hydrolase/oxidoreductase"/>
    <property type="match status" value="1"/>
</dbReference>
<dbReference type="Pfam" id="PF13567">
    <property type="entry name" value="DUF4131"/>
    <property type="match status" value="1"/>
</dbReference>
<dbReference type="GO" id="GO:0030420">
    <property type="term" value="P:establishment of competence for transformation"/>
    <property type="evidence" value="ECO:0007669"/>
    <property type="project" value="InterPro"/>
</dbReference>
<dbReference type="InterPro" id="IPR004477">
    <property type="entry name" value="ComEC_N"/>
</dbReference>
<gene>
    <name evidence="8" type="ORF">N47_E47720</name>
</gene>
<dbReference type="InterPro" id="IPR035681">
    <property type="entry name" value="ComA-like_MBL"/>
</dbReference>
<feature type="transmembrane region" description="Helical" evidence="6">
    <location>
        <begin position="360"/>
        <end position="378"/>
    </location>
</feature>
<keyword evidence="3 6" id="KW-0812">Transmembrane</keyword>
<feature type="transmembrane region" description="Helical" evidence="6">
    <location>
        <begin position="539"/>
        <end position="557"/>
    </location>
</feature>
<dbReference type="InterPro" id="IPR001279">
    <property type="entry name" value="Metallo-B-lactamas"/>
</dbReference>
<accession>E1YJ06</accession>
<evidence type="ECO:0000256" key="6">
    <source>
        <dbReference type="SAM" id="Phobius"/>
    </source>
</evidence>
<evidence type="ECO:0000256" key="2">
    <source>
        <dbReference type="ARBA" id="ARBA00022475"/>
    </source>
</evidence>
<evidence type="ECO:0000256" key="1">
    <source>
        <dbReference type="ARBA" id="ARBA00004651"/>
    </source>
</evidence>
<feature type="transmembrane region" description="Helical" evidence="6">
    <location>
        <begin position="57"/>
        <end position="75"/>
    </location>
</feature>
<feature type="transmembrane region" description="Helical" evidence="6">
    <location>
        <begin position="427"/>
        <end position="449"/>
    </location>
</feature>
<evidence type="ECO:0000256" key="4">
    <source>
        <dbReference type="ARBA" id="ARBA00022989"/>
    </source>
</evidence>
<sequence>MAVNIYHRPLIPLLISLMTGILCGLFLPGYSLWAYLFTASCFVFLLIKIVRKKSAVFLPIILFIFLGYLSIQPWFCNKVSPSHISYYADGVPLNISGQVTESPEIKNNRLSFVVLVQKAEDNGKIIPVSGKIKVNATKSIPDISAGDKVTFQSKIRSLRNFNNPGAFDYKTYMLFKGISGTAYIAGDKIGIEEKDKNIKGRWLIENVRKKFSVFIDESVPAREAGVLKALIIGDQNSISKQIREDFNRTGTSHVLSISGLHVGIVATVSFLFFKTILSYFNFFLWKAWTKKGAAILSLIPVIIYGLLAGMPPSTQRAVVMVSVFLLSFFVERDQDAINTLAVAALLILAVHPPSLFMISFQLSFISVFFIVLGMNYTLYRKNKKDEVDKGWLPGLRRKVTAFFLVSLFATIGTLPVVMYYFNRISLVGLAANCIAVPLIGFAVVSAGLLSFALHPLSIVLSVWLIKADSVILEFALEILKYFAQLPFSAVKTVTPSVFEIVLYYLFLFTVFVFLKRIIINKETEKTGSVFESIMSRAPFIALIILIIAGYADLWHWLDKRFFHKDLRVTSVDVGQGTSSLLELPGGYNVLVDGGGFSDNDMFDVGENIIAPFLWKKKINTVDLLVLSHTDSDHLNGLLYIADNFNVKEIWSNGEAADSLGYKNFLEIIKKKNIKMQIFEDIKKGRAINGVMFKILYPEADFMEKTEKWRKGDNSSLVLKTVFGTKSFLFTGDIKARGEADIIKVAGGLLKSTVIVVPHHGSKTSSTQEFIDQVDPKIAIISAGWKNRYKFPNPLVLDRYKQKMCEIYRTDENGAVLMSTDGIELMIKPTVIDSKS</sequence>
<dbReference type="SMART" id="SM00849">
    <property type="entry name" value="Lactamase_B"/>
    <property type="match status" value="1"/>
</dbReference>
<dbReference type="CDD" id="cd07731">
    <property type="entry name" value="ComA-like_MBL-fold"/>
    <property type="match status" value="1"/>
</dbReference>
<protein>
    <recommendedName>
        <fullName evidence="7">Metallo-beta-lactamase domain-containing protein</fullName>
    </recommendedName>
</protein>
<dbReference type="InterPro" id="IPR052159">
    <property type="entry name" value="Competence_DNA_uptake"/>
</dbReference>
<feature type="transmembrane region" description="Helical" evidence="6">
    <location>
        <begin position="496"/>
        <end position="518"/>
    </location>
</feature>
<feature type="domain" description="Metallo-beta-lactamase" evidence="7">
    <location>
        <begin position="575"/>
        <end position="784"/>
    </location>
</feature>
<dbReference type="Gene3D" id="3.60.15.10">
    <property type="entry name" value="Ribonuclease Z/Hydroxyacylglutathione hydrolase-like"/>
    <property type="match status" value="1"/>
</dbReference>
<evidence type="ECO:0000256" key="5">
    <source>
        <dbReference type="ARBA" id="ARBA00023136"/>
    </source>
</evidence>
<dbReference type="Pfam" id="PF00753">
    <property type="entry name" value="Lactamase_B"/>
    <property type="match status" value="1"/>
</dbReference>
<dbReference type="NCBIfam" id="TIGR00360">
    <property type="entry name" value="ComEC_N-term"/>
    <property type="match status" value="1"/>
</dbReference>
<keyword evidence="5 6" id="KW-0472">Membrane</keyword>
<organism evidence="8">
    <name type="scientific">uncultured Desulfobacterium sp</name>
    <dbReference type="NCBI Taxonomy" id="201089"/>
    <lineage>
        <taxon>Bacteria</taxon>
        <taxon>Pseudomonadati</taxon>
        <taxon>Thermodesulfobacteriota</taxon>
        <taxon>Desulfobacteria</taxon>
        <taxon>Desulfobacterales</taxon>
        <taxon>Desulfobacteriaceae</taxon>
        <taxon>Desulfobacterium</taxon>
        <taxon>environmental samples</taxon>
    </lineage>
</organism>
<name>E1YJ06_9BACT</name>
<dbReference type="Pfam" id="PF03772">
    <property type="entry name" value="Competence"/>
    <property type="match status" value="1"/>
</dbReference>
<keyword evidence="4 6" id="KW-1133">Transmembrane helix</keyword>
<proteinExistence type="predicted"/>
<feature type="transmembrane region" description="Helical" evidence="6">
    <location>
        <begin position="260"/>
        <end position="280"/>
    </location>
</feature>
<evidence type="ECO:0000313" key="8">
    <source>
        <dbReference type="EMBL" id="CBX31260.1"/>
    </source>
</evidence>
<dbReference type="GO" id="GO:0005886">
    <property type="term" value="C:plasma membrane"/>
    <property type="evidence" value="ECO:0007669"/>
    <property type="project" value="UniProtKB-SubCell"/>
</dbReference>
<evidence type="ECO:0000256" key="3">
    <source>
        <dbReference type="ARBA" id="ARBA00022692"/>
    </source>
</evidence>
<dbReference type="PANTHER" id="PTHR30619">
    <property type="entry name" value="DNA INTERNALIZATION/COMPETENCE PROTEIN COMEC/REC2"/>
    <property type="match status" value="1"/>
</dbReference>
<dbReference type="InterPro" id="IPR025405">
    <property type="entry name" value="DUF4131"/>
</dbReference>
<dbReference type="NCBIfam" id="TIGR00361">
    <property type="entry name" value="ComEC_Rec2"/>
    <property type="match status" value="1"/>
</dbReference>
<dbReference type="EMBL" id="FR695877">
    <property type="protein sequence ID" value="CBX31260.1"/>
    <property type="molecule type" value="Genomic_DNA"/>
</dbReference>
<reference evidence="8" key="1">
    <citation type="journal article" date="2011" name="Environ. Microbiol.">
        <title>Genomic insights into the metabolic potential of the polycyclic aromatic hydrocarbon degrading sulfate-reducing Deltaproteobacterium N47.</title>
        <authorList>
            <person name="Bergmann F."/>
            <person name="Selesi D."/>
            <person name="Weinmaier T."/>
            <person name="Tischler P."/>
            <person name="Rattei T."/>
            <person name="Meckenstock R.U."/>
        </authorList>
    </citation>
    <scope>NUCLEOTIDE SEQUENCE</scope>
</reference>
<feature type="transmembrane region" description="Helical" evidence="6">
    <location>
        <begin position="456"/>
        <end position="476"/>
    </location>
</feature>
<dbReference type="PANTHER" id="PTHR30619:SF1">
    <property type="entry name" value="RECOMBINATION PROTEIN 2"/>
    <property type="match status" value="1"/>
</dbReference>
<feature type="transmembrane region" description="Helical" evidence="6">
    <location>
        <begin position="9"/>
        <end position="27"/>
    </location>
</feature>